<name>A0A6I2RK64_FLAPL</name>
<evidence type="ECO:0000313" key="5">
    <source>
        <dbReference type="Proteomes" id="UP000429811"/>
    </source>
</evidence>
<gene>
    <name evidence="4" type="ORF">GKE90_21700</name>
</gene>
<dbReference type="Proteomes" id="UP000429811">
    <property type="component" value="Unassembled WGS sequence"/>
</dbReference>
<dbReference type="InterPro" id="IPR001119">
    <property type="entry name" value="SLH_dom"/>
</dbReference>
<dbReference type="Pfam" id="PF00395">
    <property type="entry name" value="SLH"/>
    <property type="match status" value="2"/>
</dbReference>
<keyword evidence="1" id="KW-0677">Repeat</keyword>
<feature type="transmembrane region" description="Helical" evidence="2">
    <location>
        <begin position="110"/>
        <end position="133"/>
    </location>
</feature>
<evidence type="ECO:0000256" key="2">
    <source>
        <dbReference type="SAM" id="Phobius"/>
    </source>
</evidence>
<feature type="domain" description="SLH" evidence="3">
    <location>
        <begin position="131"/>
        <end position="194"/>
    </location>
</feature>
<evidence type="ECO:0000256" key="1">
    <source>
        <dbReference type="ARBA" id="ARBA00022737"/>
    </source>
</evidence>
<dbReference type="AlphaFoldDB" id="A0A6I2RK64"/>
<sequence length="1204" mass="129890">MWPVSPAARASAWLRCAIGSSDLYCALRLSLPNVYQKWPGTVAVPGSFCAWHARRVYQMSTNAIFCRSFVPFGTVCGGNPSFFMACKGRHTPLWLKIQKEEIQMRNLKRALSLALAAIMLIGMMVVSACAVSYNDLTDKDQIVNKDAVSMLVSLGIIEGKPDGSYAPTENVDRAQMAKMLSVIMNKGVDNSALYQSVNSGLTDITSNWAKGHINYCYTTGIIAGRGNGTFDPSATVTALEAAKMLLVAVGYDPKIEGFEGADWAINVSVRADEQGIFEGFTKDLSAPLNRDDAALLIYNALDVEMIQSYTTNNYPIVYSDHRTILSDKYGVIKVEGVVTANEWAILDDDTDTALQEGKTRIYNPDGILSTTGNTAVAQDSSANVKTQVFNVSTPVDMLGKAVTMYVKKTTILADSTVYGAPVVSDVNTVIETGEKVTGGDSKDDDSLAALLKGTGLATDKATEYYHNYEEVAIDSADVDDIMNVKGAALTVIDNDNDGYVNYVISVEKSLTHVSGVSSKNETTTLYGLPGDDVIDNEDIVTTATDLTKGDVVLVVQYGGRTYVEEPKTVTGEMELFNAKNKDDNKNYIKVGGEEYKQDGLEVLSNINKDNPVKFLISECDDKANGVQFDAQYDFFLDDFGNIVAFREVEGAPTQYALALDSAYSINGLTTTGQIKLLLADGTSKVYDVDMDATADRFEDLANSDDNSTKDSAVETWFGSAITDDNSMDAVLKFMGSDDATAAGAKTKGYASGNLVAYTIDDDEVVTFGPAELDDGVIVNGTSKNYIKGDNYTESGKSTFFHSSQTELKADVARGDVDLRLENSSVDTHTNSYGIDEETIIYYYNGSKGYVAVGYDNMAKMIDADKAGGIDNGKVRASVVAFDDATDVAEVIVLYTDQAKFGTDAYVYVMSVYDKSGSVYTYSVIDEEGNVLQMQSKTKGMAGKLCTYTTDGDYYVLEAQADCVSNSNKTAAADVANDVGLIVTTRTKYFKVYDFDKATDLMSDDETVKQSFVSGVNDNSNTDWERYADKALVIDVENTEVDDKTAATTELTSGQYGIVVYNDDGQAEVVYVTDTYKMEVDVDAGDDDNANNDRITSTTVDGVKTASAGDYTTIAKAVANATTLPLSAEQAKNATVTITVDDSVTAHASGIFTTAAVAENGTDSDLTNRTDDIASSKNLNNGNVIVVKTWDGTFARYSAYIVEVQ</sequence>
<dbReference type="EMBL" id="WKPO01000068">
    <property type="protein sequence ID" value="MSB51265.1"/>
    <property type="molecule type" value="Genomic_DNA"/>
</dbReference>
<keyword evidence="2" id="KW-0812">Transmembrane</keyword>
<organism evidence="4 5">
    <name type="scientific">Flavonifractor plautii</name>
    <name type="common">Fusobacterium plautii</name>
    <dbReference type="NCBI Taxonomy" id="292800"/>
    <lineage>
        <taxon>Bacteria</taxon>
        <taxon>Bacillati</taxon>
        <taxon>Bacillota</taxon>
        <taxon>Clostridia</taxon>
        <taxon>Eubacteriales</taxon>
        <taxon>Oscillospiraceae</taxon>
        <taxon>Flavonifractor</taxon>
    </lineage>
</organism>
<evidence type="ECO:0000259" key="3">
    <source>
        <dbReference type="PROSITE" id="PS51272"/>
    </source>
</evidence>
<feature type="domain" description="SLH" evidence="3">
    <location>
        <begin position="196"/>
        <end position="259"/>
    </location>
</feature>
<accession>A0A6I2RK64</accession>
<dbReference type="PROSITE" id="PS51272">
    <property type="entry name" value="SLH"/>
    <property type="match status" value="2"/>
</dbReference>
<evidence type="ECO:0000313" key="4">
    <source>
        <dbReference type="EMBL" id="MSB51265.1"/>
    </source>
</evidence>
<keyword evidence="2" id="KW-1133">Transmembrane helix</keyword>
<protein>
    <recommendedName>
        <fullName evidence="3">SLH domain-containing protein</fullName>
    </recommendedName>
</protein>
<comment type="caution">
    <text evidence="4">The sequence shown here is derived from an EMBL/GenBank/DDBJ whole genome shotgun (WGS) entry which is preliminary data.</text>
</comment>
<reference evidence="4 5" key="1">
    <citation type="journal article" date="2019" name="Nat. Med.">
        <title>A library of human gut bacterial isolates paired with longitudinal multiomics data enables mechanistic microbiome research.</title>
        <authorList>
            <person name="Poyet M."/>
            <person name="Groussin M."/>
            <person name="Gibbons S.M."/>
            <person name="Avila-Pacheco J."/>
            <person name="Jiang X."/>
            <person name="Kearney S.M."/>
            <person name="Perrotta A.R."/>
            <person name="Berdy B."/>
            <person name="Zhao S."/>
            <person name="Lieberman T.D."/>
            <person name="Swanson P.K."/>
            <person name="Smith M."/>
            <person name="Roesemann S."/>
            <person name="Alexander J.E."/>
            <person name="Rich S.A."/>
            <person name="Livny J."/>
            <person name="Vlamakis H."/>
            <person name="Clish C."/>
            <person name="Bullock K."/>
            <person name="Deik A."/>
            <person name="Scott J."/>
            <person name="Pierce K.A."/>
            <person name="Xavier R.J."/>
            <person name="Alm E.J."/>
        </authorList>
    </citation>
    <scope>NUCLEOTIDE SEQUENCE [LARGE SCALE GENOMIC DNA]</scope>
    <source>
        <strain evidence="4 5">BIOML-A5</strain>
    </source>
</reference>
<keyword evidence="2" id="KW-0472">Membrane</keyword>
<proteinExistence type="predicted"/>